<gene>
    <name evidence="1" type="ORF">BSYN_13390</name>
</gene>
<evidence type="ECO:0000313" key="1">
    <source>
        <dbReference type="EMBL" id="BEG99074.1"/>
    </source>
</evidence>
<proteinExistence type="predicted"/>
<sequence>MKASSLKYLLIQLIVLTTVVSCKPKTSDSNIEKVISELTEKFPQLPKGRFNQSDFYKLNRTVIYGKNEFQLQLYSTPDSIENPQQIIVIINSKGEHYAIPLFSNKYRDYWNFEFEKPIEGIKRTNTTFEKEFIKAITVLNLNDSTGTGEKVLNEMIISLLNCQVVRETDERIFKGLWLTFYFDEPTEDTDSCIIRLQKNFNAIKKSINPSENYYNYNAYLDIKNSRVYQIVNQGKNRGKKLKPEIKTYRLNCNSPGYYK</sequence>
<organism evidence="1 2">
    <name type="scientific">Bacteroides sedimenti</name>
    <dbReference type="NCBI Taxonomy" id="2136147"/>
    <lineage>
        <taxon>Bacteria</taxon>
        <taxon>Pseudomonadati</taxon>
        <taxon>Bacteroidota</taxon>
        <taxon>Bacteroidia</taxon>
        <taxon>Bacteroidales</taxon>
        <taxon>Bacteroidaceae</taxon>
        <taxon>Bacteroides</taxon>
    </lineage>
</organism>
<dbReference type="EMBL" id="AP028055">
    <property type="protein sequence ID" value="BEG99074.1"/>
    <property type="molecule type" value="Genomic_DNA"/>
</dbReference>
<evidence type="ECO:0000313" key="2">
    <source>
        <dbReference type="Proteomes" id="UP001496674"/>
    </source>
</evidence>
<accession>A0ABM8IAM4</accession>
<evidence type="ECO:0008006" key="3">
    <source>
        <dbReference type="Google" id="ProtNLM"/>
    </source>
</evidence>
<name>A0ABM8IAM4_9BACE</name>
<dbReference type="PROSITE" id="PS51257">
    <property type="entry name" value="PROKAR_LIPOPROTEIN"/>
    <property type="match status" value="1"/>
</dbReference>
<keyword evidence="2" id="KW-1185">Reference proteome</keyword>
<protein>
    <recommendedName>
        <fullName evidence="3">Lipoprotein</fullName>
    </recommendedName>
</protein>
<reference evidence="1 2" key="1">
    <citation type="submission" date="2023-04" db="EMBL/GenBank/DDBJ databases">
        <title>Draft genome sequence of acteroides sedimenti strain YN3PY1.</title>
        <authorList>
            <person name="Yoshida N."/>
        </authorList>
    </citation>
    <scope>NUCLEOTIDE SEQUENCE [LARGE SCALE GENOMIC DNA]</scope>
    <source>
        <strain evidence="1 2">YN3PY1</strain>
    </source>
</reference>
<dbReference type="Proteomes" id="UP001496674">
    <property type="component" value="Chromosome"/>
</dbReference>
<dbReference type="RefSeq" id="WP_353334276.1">
    <property type="nucleotide sequence ID" value="NZ_AP028055.1"/>
</dbReference>